<protein>
    <recommendedName>
        <fullName evidence="3">LPS export ABC transporter periplasmic protein LptC</fullName>
    </recommendedName>
</protein>
<dbReference type="PROSITE" id="PS51257">
    <property type="entry name" value="PROKAR_LIPOPROTEIN"/>
    <property type="match status" value="1"/>
</dbReference>
<evidence type="ECO:0008006" key="3">
    <source>
        <dbReference type="Google" id="ProtNLM"/>
    </source>
</evidence>
<dbReference type="Proteomes" id="UP000601361">
    <property type="component" value="Unassembled WGS sequence"/>
</dbReference>
<sequence length="180" mass="20186">MNSRSLLPFAVLLTLTAACRSEQETSVAEARDNVPAAVKGEMSTTEKVGATGRNHGYIRRFYQEKGQYYVTVDYIQFLHGADAVAAAQRKGDAQVDVQNGDTIYSVFNDYYIVNDNPRQRTFRLSDQAVLTLWNKTGELRQYNATPAEVVAQGTDVFRYAPFIVETRQNVVTSVTEQYVP</sequence>
<evidence type="ECO:0000313" key="2">
    <source>
        <dbReference type="Proteomes" id="UP000601361"/>
    </source>
</evidence>
<gene>
    <name evidence="1" type="ORF">GCM10011378_25220</name>
</gene>
<evidence type="ECO:0000313" key="1">
    <source>
        <dbReference type="EMBL" id="GGG48012.1"/>
    </source>
</evidence>
<proteinExistence type="predicted"/>
<accession>A0ABQ1WZ27</accession>
<comment type="caution">
    <text evidence="1">The sequence shown here is derived from an EMBL/GenBank/DDBJ whole genome shotgun (WGS) entry which is preliminary data.</text>
</comment>
<dbReference type="RefSeq" id="WP_188558205.1">
    <property type="nucleotide sequence ID" value="NZ_BMGS01000006.1"/>
</dbReference>
<organism evidence="1 2">
    <name type="scientific">Hymenobacter glacieicola</name>
    <dbReference type="NCBI Taxonomy" id="1562124"/>
    <lineage>
        <taxon>Bacteria</taxon>
        <taxon>Pseudomonadati</taxon>
        <taxon>Bacteroidota</taxon>
        <taxon>Cytophagia</taxon>
        <taxon>Cytophagales</taxon>
        <taxon>Hymenobacteraceae</taxon>
        <taxon>Hymenobacter</taxon>
    </lineage>
</organism>
<keyword evidence="2" id="KW-1185">Reference proteome</keyword>
<name>A0ABQ1WZ27_9BACT</name>
<dbReference type="EMBL" id="BMGS01000006">
    <property type="protein sequence ID" value="GGG48012.1"/>
    <property type="molecule type" value="Genomic_DNA"/>
</dbReference>
<reference evidence="2" key="1">
    <citation type="journal article" date="2019" name="Int. J. Syst. Evol. Microbiol.">
        <title>The Global Catalogue of Microorganisms (GCM) 10K type strain sequencing project: providing services to taxonomists for standard genome sequencing and annotation.</title>
        <authorList>
            <consortium name="The Broad Institute Genomics Platform"/>
            <consortium name="The Broad Institute Genome Sequencing Center for Infectious Disease"/>
            <person name="Wu L."/>
            <person name="Ma J."/>
        </authorList>
    </citation>
    <scope>NUCLEOTIDE SEQUENCE [LARGE SCALE GENOMIC DNA]</scope>
    <source>
        <strain evidence="2">CGMCC 1.12990</strain>
    </source>
</reference>